<dbReference type="EMBL" id="MCGE01000012">
    <property type="protein sequence ID" value="ORZ15961.1"/>
    <property type="molecule type" value="Genomic_DNA"/>
</dbReference>
<keyword evidence="6" id="KW-0804">Transcription</keyword>
<dbReference type="Pfam" id="PF07524">
    <property type="entry name" value="Bromo_TP"/>
    <property type="match status" value="1"/>
</dbReference>
<dbReference type="InterPro" id="IPR006565">
    <property type="entry name" value="BTP"/>
</dbReference>
<feature type="compositionally biased region" description="Polar residues" evidence="9">
    <location>
        <begin position="644"/>
        <end position="689"/>
    </location>
</feature>
<feature type="region of interest" description="Disordered" evidence="9">
    <location>
        <begin position="539"/>
        <end position="785"/>
    </location>
</feature>
<sequence length="904" mass="96834">MADDVCFALLRNTIYQILHSAGFESSHGEPANVLADVFGQYIQLLASSASTYAQLAGRTVASPWDIADGLVDVQVTLDQLQDWLDSEQGQYLAPSWSAKVDPNSVLKDVVTKGQVHHDVSQILYEYCAADNHFHQAIDGKPDYTNGDDETATTSSTMRQDRGQHTISPPDYVPLHLPSFPSLDADDTVSQSNDTPHQSNQKRDDTTMQPEYSTTTMLSSLLPSTDHKLPSASTSSTSNVSLSRRTNDNPFTNVVSFDDSSLASGNSLSLALSSVYSKPSSSFQQQPPQLDLNEKNELELAKKQRRAEINGTMEATISTMMNQYRQQQKQLEMEGNQVMFQDITQKEAAPGKSSLGTRDSILDEMVYRLTPPVALARFSSPNLLLDTATTPTSSSENPASTSSTTEKDASANKTDIGNQSTKTSLPPPSLSTLEQTAPLPTTVTSSPQTHPDISTQPSTKPSTAPLSTGNNAHTSSSTAPHRESSNNTISFGSPPIPTSSQSPVKMPMSIAMLSARGSTNLIKKDKNGLPVKAIEAKNGTILPKKKKKPRALVDMDDDTKRIPTTPSRPPSQASAPALAAPATKQHQQQVASSTNSSPPTTTNTESMTTPLKKKRKKKDDSNSSELGRQRTAAGTPKVRFKEQVDISNNSYESHYWSTPSPSLHRPAQTTPSATKSTIPTSALSPHSPMNFTAAAASSSPVPLSSSSLPSSSSSFVAATPSSSSSSSYKTVPGHVKKKKKKEHNDQQARSFASPAVARTKPTIASATTTAPAPTAPTATATATKLTTGGGTMTSSFYQPKKSVASLPTLPLQFSSPTAVTRPTTTPIATTLPIAATAAPIMLLPTPATNMYYDNAETVKCICENPTVDYGSFMISCDRCLVWFHGSCVGIAEHHQVDYWICNRCQ</sequence>
<feature type="compositionally biased region" description="Low complexity" evidence="9">
    <location>
        <begin position="591"/>
        <end position="609"/>
    </location>
</feature>
<evidence type="ECO:0000313" key="11">
    <source>
        <dbReference type="EMBL" id="ORZ15961.1"/>
    </source>
</evidence>
<evidence type="ECO:0000256" key="8">
    <source>
        <dbReference type="PROSITE-ProRule" id="PRU00146"/>
    </source>
</evidence>
<feature type="region of interest" description="Disordered" evidence="9">
    <location>
        <begin position="386"/>
        <end position="503"/>
    </location>
</feature>
<dbReference type="PANTHER" id="PTHR46338:SF1">
    <property type="entry name" value="TRANSCRIPTION INITIATION FACTOR TFIID SUBUNIT 8"/>
    <property type="match status" value="1"/>
</dbReference>
<dbReference type="InterPro" id="IPR001965">
    <property type="entry name" value="Znf_PHD"/>
</dbReference>
<feature type="compositionally biased region" description="Low complexity" evidence="9">
    <location>
        <begin position="690"/>
        <end position="726"/>
    </location>
</feature>
<dbReference type="Pfam" id="PF00628">
    <property type="entry name" value="PHD"/>
    <property type="match status" value="1"/>
</dbReference>
<dbReference type="InterPro" id="IPR013083">
    <property type="entry name" value="Znf_RING/FYVE/PHD"/>
</dbReference>
<dbReference type="GO" id="GO:0005669">
    <property type="term" value="C:transcription factor TFIID complex"/>
    <property type="evidence" value="ECO:0007669"/>
    <property type="project" value="InterPro"/>
</dbReference>
<dbReference type="InterPro" id="IPR011011">
    <property type="entry name" value="Znf_FYVE_PHD"/>
</dbReference>
<proteinExistence type="predicted"/>
<feature type="compositionally biased region" description="Low complexity" evidence="9">
    <location>
        <begin position="758"/>
        <end position="785"/>
    </location>
</feature>
<keyword evidence="12" id="KW-1185">Reference proteome</keyword>
<dbReference type="InterPro" id="IPR019786">
    <property type="entry name" value="Zinc_finger_PHD-type_CS"/>
</dbReference>
<feature type="domain" description="PHD-type" evidence="10">
    <location>
        <begin position="856"/>
        <end position="904"/>
    </location>
</feature>
<evidence type="ECO:0000256" key="9">
    <source>
        <dbReference type="SAM" id="MobiDB-lite"/>
    </source>
</evidence>
<dbReference type="STRING" id="90262.A0A1X2IGM6"/>
<dbReference type="Gene3D" id="3.30.40.10">
    <property type="entry name" value="Zinc/RING finger domain, C3HC4 (zinc finger)"/>
    <property type="match status" value="1"/>
</dbReference>
<evidence type="ECO:0000313" key="12">
    <source>
        <dbReference type="Proteomes" id="UP000193560"/>
    </source>
</evidence>
<dbReference type="PANTHER" id="PTHR46338">
    <property type="entry name" value="TRANSCRIPTION INITIATION FACTOR TFIID SUBUNIT 8"/>
    <property type="match status" value="1"/>
</dbReference>
<dbReference type="SMART" id="SM00249">
    <property type="entry name" value="PHD"/>
    <property type="match status" value="1"/>
</dbReference>
<evidence type="ECO:0000256" key="6">
    <source>
        <dbReference type="ARBA" id="ARBA00023163"/>
    </source>
</evidence>
<evidence type="ECO:0000256" key="3">
    <source>
        <dbReference type="ARBA" id="ARBA00022771"/>
    </source>
</evidence>
<dbReference type="InterPro" id="IPR009072">
    <property type="entry name" value="Histone-fold"/>
</dbReference>
<gene>
    <name evidence="11" type="ORF">BCR42DRAFT_416214</name>
</gene>
<dbReference type="PROSITE" id="PS50016">
    <property type="entry name" value="ZF_PHD_2"/>
    <property type="match status" value="1"/>
</dbReference>
<keyword evidence="5" id="KW-0805">Transcription regulation</keyword>
<dbReference type="Gene3D" id="1.10.20.10">
    <property type="entry name" value="Histone, subunit A"/>
    <property type="match status" value="1"/>
</dbReference>
<dbReference type="SMART" id="SM00576">
    <property type="entry name" value="BTP"/>
    <property type="match status" value="1"/>
</dbReference>
<keyword evidence="2" id="KW-0479">Metal-binding</keyword>
<feature type="region of interest" description="Disordered" evidence="9">
    <location>
        <begin position="137"/>
        <end position="251"/>
    </location>
</feature>
<dbReference type="CDD" id="cd00076">
    <property type="entry name" value="HFD_SF"/>
    <property type="match status" value="1"/>
</dbReference>
<feature type="compositionally biased region" description="Low complexity" evidence="9">
    <location>
        <begin position="212"/>
        <end position="223"/>
    </location>
</feature>
<dbReference type="GO" id="GO:0046982">
    <property type="term" value="F:protein heterodimerization activity"/>
    <property type="evidence" value="ECO:0007669"/>
    <property type="project" value="InterPro"/>
</dbReference>
<comment type="subcellular location">
    <subcellularLocation>
        <location evidence="1">Nucleus</location>
    </subcellularLocation>
</comment>
<feature type="compositionally biased region" description="Polar residues" evidence="9">
    <location>
        <begin position="433"/>
        <end position="490"/>
    </location>
</feature>
<feature type="compositionally biased region" description="Low complexity" evidence="9">
    <location>
        <begin position="569"/>
        <end position="582"/>
    </location>
</feature>
<keyword evidence="4" id="KW-0862">Zinc</keyword>
<evidence type="ECO:0000256" key="1">
    <source>
        <dbReference type="ARBA" id="ARBA00004123"/>
    </source>
</evidence>
<feature type="compositionally biased region" description="Low complexity" evidence="9">
    <location>
        <begin position="386"/>
        <end position="403"/>
    </location>
</feature>
<dbReference type="GO" id="GO:0008270">
    <property type="term" value="F:zinc ion binding"/>
    <property type="evidence" value="ECO:0007669"/>
    <property type="project" value="UniProtKB-KW"/>
</dbReference>
<dbReference type="InterPro" id="IPR019787">
    <property type="entry name" value="Znf_PHD-finger"/>
</dbReference>
<dbReference type="PROSITE" id="PS01359">
    <property type="entry name" value="ZF_PHD_1"/>
    <property type="match status" value="1"/>
</dbReference>
<dbReference type="AlphaFoldDB" id="A0A1X2IGM6"/>
<evidence type="ECO:0000259" key="10">
    <source>
        <dbReference type="PROSITE" id="PS50016"/>
    </source>
</evidence>
<dbReference type="Proteomes" id="UP000193560">
    <property type="component" value="Unassembled WGS sequence"/>
</dbReference>
<evidence type="ECO:0000256" key="2">
    <source>
        <dbReference type="ARBA" id="ARBA00022723"/>
    </source>
</evidence>
<name>A0A1X2IGM6_9FUNG</name>
<evidence type="ECO:0000256" key="7">
    <source>
        <dbReference type="ARBA" id="ARBA00023242"/>
    </source>
</evidence>
<dbReference type="OrthoDB" id="436852at2759"/>
<accession>A0A1X2IGM6</accession>
<evidence type="ECO:0000256" key="4">
    <source>
        <dbReference type="ARBA" id="ARBA00022833"/>
    </source>
</evidence>
<dbReference type="SUPFAM" id="SSF57903">
    <property type="entry name" value="FYVE/PHD zinc finger"/>
    <property type="match status" value="1"/>
</dbReference>
<keyword evidence="3 8" id="KW-0863">Zinc-finger</keyword>
<reference evidence="11 12" key="1">
    <citation type="submission" date="2016-07" db="EMBL/GenBank/DDBJ databases">
        <title>Pervasive Adenine N6-methylation of Active Genes in Fungi.</title>
        <authorList>
            <consortium name="DOE Joint Genome Institute"/>
            <person name="Mondo S.J."/>
            <person name="Dannebaum R.O."/>
            <person name="Kuo R.C."/>
            <person name="Labutti K."/>
            <person name="Haridas S."/>
            <person name="Kuo A."/>
            <person name="Salamov A."/>
            <person name="Ahrendt S.R."/>
            <person name="Lipzen A."/>
            <person name="Sullivan W."/>
            <person name="Andreopoulos W.B."/>
            <person name="Clum A."/>
            <person name="Lindquist E."/>
            <person name="Daum C."/>
            <person name="Ramamoorthy G.K."/>
            <person name="Gryganskyi A."/>
            <person name="Culley D."/>
            <person name="Magnuson J.K."/>
            <person name="James T.Y."/>
            <person name="O'Malley M.A."/>
            <person name="Stajich J.E."/>
            <person name="Spatafora J.W."/>
            <person name="Visel A."/>
            <person name="Grigoriev I.V."/>
        </authorList>
    </citation>
    <scope>NUCLEOTIDE SEQUENCE [LARGE SCALE GENOMIC DNA]</scope>
    <source>
        <strain evidence="11 12">NRRL 1336</strain>
    </source>
</reference>
<protein>
    <recommendedName>
        <fullName evidence="10">PHD-type domain-containing protein</fullName>
    </recommendedName>
</protein>
<keyword evidence="7" id="KW-0539">Nucleus</keyword>
<evidence type="ECO:0000256" key="5">
    <source>
        <dbReference type="ARBA" id="ARBA00023015"/>
    </source>
</evidence>
<feature type="compositionally biased region" description="Polar residues" evidence="9">
    <location>
        <begin position="187"/>
        <end position="198"/>
    </location>
</feature>
<organism evidence="11 12">
    <name type="scientific">Absidia repens</name>
    <dbReference type="NCBI Taxonomy" id="90262"/>
    <lineage>
        <taxon>Eukaryota</taxon>
        <taxon>Fungi</taxon>
        <taxon>Fungi incertae sedis</taxon>
        <taxon>Mucoromycota</taxon>
        <taxon>Mucoromycotina</taxon>
        <taxon>Mucoromycetes</taxon>
        <taxon>Mucorales</taxon>
        <taxon>Cunninghamellaceae</taxon>
        <taxon>Absidia</taxon>
    </lineage>
</organism>
<comment type="caution">
    <text evidence="11">The sequence shown here is derived from an EMBL/GenBank/DDBJ whole genome shotgun (WGS) entry which is preliminary data.</text>
</comment>
<feature type="compositionally biased region" description="Low complexity" evidence="9">
    <location>
        <begin position="230"/>
        <end position="243"/>
    </location>
</feature>
<dbReference type="InterPro" id="IPR037818">
    <property type="entry name" value="TAF8"/>
</dbReference>